<accession>A0ABT9V5B8</accession>
<evidence type="ECO:0000313" key="4">
    <source>
        <dbReference type="Proteomes" id="UP001231362"/>
    </source>
</evidence>
<keyword evidence="4" id="KW-1185">Reference proteome</keyword>
<dbReference type="Gene3D" id="3.10.20.600">
    <property type="match status" value="1"/>
</dbReference>
<gene>
    <name evidence="3" type="ORF">J2S07_002348</name>
</gene>
<name>A0ABT9V5B8_9BACL</name>
<dbReference type="Pfam" id="PF10531">
    <property type="entry name" value="SLBB"/>
    <property type="match status" value="1"/>
</dbReference>
<protein>
    <submittedName>
        <fullName evidence="3">Competence protein ComEA</fullName>
    </submittedName>
</protein>
<reference evidence="3 4" key="1">
    <citation type="submission" date="2023-07" db="EMBL/GenBank/DDBJ databases">
        <title>Genomic Encyclopedia of Type Strains, Phase IV (KMG-IV): sequencing the most valuable type-strain genomes for metagenomic binning, comparative biology and taxonomic classification.</title>
        <authorList>
            <person name="Goeker M."/>
        </authorList>
    </citation>
    <scope>NUCLEOTIDE SEQUENCE [LARGE SCALE GENOMIC DNA]</scope>
    <source>
        <strain evidence="3 4">DSM 23948</strain>
    </source>
</reference>
<dbReference type="EMBL" id="JAUSTU010000010">
    <property type="protein sequence ID" value="MDQ0156030.1"/>
    <property type="molecule type" value="Genomic_DNA"/>
</dbReference>
<dbReference type="Gene3D" id="1.10.150.280">
    <property type="entry name" value="AF1531-like domain"/>
    <property type="match status" value="1"/>
</dbReference>
<evidence type="ECO:0000256" key="1">
    <source>
        <dbReference type="SAM" id="Phobius"/>
    </source>
</evidence>
<dbReference type="InterPro" id="IPR051675">
    <property type="entry name" value="Endo/Exo/Phosphatase_dom_1"/>
</dbReference>
<dbReference type="SUPFAM" id="SSF142984">
    <property type="entry name" value="Nqo1 middle domain-like"/>
    <property type="match status" value="1"/>
</dbReference>
<evidence type="ECO:0000259" key="2">
    <source>
        <dbReference type="SMART" id="SM00278"/>
    </source>
</evidence>
<dbReference type="InterPro" id="IPR019554">
    <property type="entry name" value="Soluble_ligand-bd"/>
</dbReference>
<comment type="caution">
    <text evidence="3">The sequence shown here is derived from an EMBL/GenBank/DDBJ whole genome shotgun (WGS) entry which is preliminary data.</text>
</comment>
<dbReference type="RefSeq" id="WP_307150553.1">
    <property type="nucleotide sequence ID" value="NZ_JAUSTU010000010.1"/>
</dbReference>
<dbReference type="InterPro" id="IPR010994">
    <property type="entry name" value="RuvA_2-like"/>
</dbReference>
<dbReference type="Pfam" id="PF12836">
    <property type="entry name" value="HHH_3"/>
    <property type="match status" value="1"/>
</dbReference>
<dbReference type="InterPro" id="IPR004509">
    <property type="entry name" value="Competence_ComEA_HhH"/>
</dbReference>
<keyword evidence="1" id="KW-0812">Transmembrane</keyword>
<dbReference type="PANTHER" id="PTHR21180">
    <property type="entry name" value="ENDONUCLEASE/EXONUCLEASE/PHOSPHATASE FAMILY DOMAIN-CONTAINING PROTEIN 1"/>
    <property type="match status" value="1"/>
</dbReference>
<dbReference type="InterPro" id="IPR003583">
    <property type="entry name" value="Hlx-hairpin-Hlx_DNA-bd_motif"/>
</dbReference>
<feature type="transmembrane region" description="Helical" evidence="1">
    <location>
        <begin position="9"/>
        <end position="27"/>
    </location>
</feature>
<dbReference type="NCBIfam" id="TIGR00426">
    <property type="entry name" value="competence protein ComEA helix-hairpin-helix repeat region"/>
    <property type="match status" value="1"/>
</dbReference>
<keyword evidence="1" id="KW-1133">Transmembrane helix</keyword>
<sequence length="204" mass="22403">MLQWLKERIKFVGAGLLVVILVVYYFISNDVSFSPPEDAEGWEMEEIDGEEEVPPEQLPVEEILVDVKGAVQKPGVYKAKMGERVIDLIDRAGGVTEAADSKAINFAMRVTDEMVLYVPHIGEEVENVDMTASASGESNSGKINLNKASQSELETLPGIGPVKAQAIIEYRDSSGPFKAIEDIMEISGFGQKTFEKLKEHISVN</sequence>
<dbReference type="SMART" id="SM00278">
    <property type="entry name" value="HhH1"/>
    <property type="match status" value="2"/>
</dbReference>
<feature type="domain" description="Helix-hairpin-helix DNA-binding motif class 1" evidence="2">
    <location>
        <begin position="151"/>
        <end position="170"/>
    </location>
</feature>
<feature type="domain" description="Helix-hairpin-helix DNA-binding motif class 1" evidence="2">
    <location>
        <begin position="181"/>
        <end position="200"/>
    </location>
</feature>
<dbReference type="PANTHER" id="PTHR21180:SF32">
    <property type="entry name" value="ENDONUCLEASE_EXONUCLEASE_PHOSPHATASE FAMILY DOMAIN-CONTAINING PROTEIN 1"/>
    <property type="match status" value="1"/>
</dbReference>
<proteinExistence type="predicted"/>
<organism evidence="3 4">
    <name type="scientific">Anoxybacillus andreesenii</name>
    <dbReference type="NCBI Taxonomy" id="1325932"/>
    <lineage>
        <taxon>Bacteria</taxon>
        <taxon>Bacillati</taxon>
        <taxon>Bacillota</taxon>
        <taxon>Bacilli</taxon>
        <taxon>Bacillales</taxon>
        <taxon>Anoxybacillaceae</taxon>
        <taxon>Anoxybacillus</taxon>
    </lineage>
</organism>
<dbReference type="Proteomes" id="UP001231362">
    <property type="component" value="Unassembled WGS sequence"/>
</dbReference>
<evidence type="ECO:0000313" key="3">
    <source>
        <dbReference type="EMBL" id="MDQ0156030.1"/>
    </source>
</evidence>
<keyword evidence="1" id="KW-0472">Membrane</keyword>
<dbReference type="SUPFAM" id="SSF47781">
    <property type="entry name" value="RuvA domain 2-like"/>
    <property type="match status" value="1"/>
</dbReference>